<dbReference type="SUPFAM" id="SSF53474">
    <property type="entry name" value="alpha/beta-Hydrolases"/>
    <property type="match status" value="1"/>
</dbReference>
<dbReference type="InterPro" id="IPR019826">
    <property type="entry name" value="Carboxylesterase_B_AS"/>
</dbReference>
<dbReference type="Gene3D" id="3.40.50.1820">
    <property type="entry name" value="alpha/beta hydrolase"/>
    <property type="match status" value="1"/>
</dbReference>
<dbReference type="Proteomes" id="UP000620224">
    <property type="component" value="Unassembled WGS sequence"/>
</dbReference>
<feature type="domain" description="Carboxylesterase type B" evidence="4">
    <location>
        <begin position="13"/>
        <end position="489"/>
    </location>
</feature>
<gene>
    <name evidence="5" type="ORF">GCM10010503_49030</name>
</gene>
<accession>A0A918J9Z6</accession>
<protein>
    <recommendedName>
        <fullName evidence="3">Carboxylic ester hydrolase</fullName>
        <ecNumber evidence="3">3.1.1.-</ecNumber>
    </recommendedName>
</protein>
<evidence type="ECO:0000256" key="3">
    <source>
        <dbReference type="RuleBase" id="RU361235"/>
    </source>
</evidence>
<dbReference type="EMBL" id="BMUE01000011">
    <property type="protein sequence ID" value="GGW66002.1"/>
    <property type="molecule type" value="Genomic_DNA"/>
</dbReference>
<name>A0A918J9Z6_9ACTN</name>
<dbReference type="PROSITE" id="PS00122">
    <property type="entry name" value="CARBOXYLESTERASE_B_1"/>
    <property type="match status" value="1"/>
</dbReference>
<dbReference type="AlphaFoldDB" id="A0A918J9Z6"/>
<evidence type="ECO:0000313" key="5">
    <source>
        <dbReference type="EMBL" id="GGW66002.1"/>
    </source>
</evidence>
<dbReference type="InterPro" id="IPR029058">
    <property type="entry name" value="AB_hydrolase_fold"/>
</dbReference>
<dbReference type="InterPro" id="IPR050654">
    <property type="entry name" value="AChE-related_enzymes"/>
</dbReference>
<evidence type="ECO:0000313" key="6">
    <source>
        <dbReference type="Proteomes" id="UP000620224"/>
    </source>
</evidence>
<dbReference type="RefSeq" id="WP_190017485.1">
    <property type="nucleotide sequence ID" value="NZ_BMUE01000011.1"/>
</dbReference>
<evidence type="ECO:0000256" key="2">
    <source>
        <dbReference type="ARBA" id="ARBA00022801"/>
    </source>
</evidence>
<dbReference type="PANTHER" id="PTHR43918">
    <property type="entry name" value="ACETYLCHOLINESTERASE"/>
    <property type="match status" value="1"/>
</dbReference>
<dbReference type="InterPro" id="IPR002018">
    <property type="entry name" value="CarbesteraseB"/>
</dbReference>
<keyword evidence="6" id="KW-1185">Reference proteome</keyword>
<dbReference type="PANTHER" id="PTHR43918:SF4">
    <property type="entry name" value="CARBOXYLIC ESTER HYDROLASE"/>
    <property type="match status" value="1"/>
</dbReference>
<dbReference type="GO" id="GO:0052689">
    <property type="term" value="F:carboxylic ester hydrolase activity"/>
    <property type="evidence" value="ECO:0007669"/>
    <property type="project" value="TreeGrafter"/>
</dbReference>
<reference evidence="5" key="1">
    <citation type="journal article" date="2014" name="Int. J. Syst. Evol. Microbiol.">
        <title>Complete genome sequence of Corynebacterium casei LMG S-19264T (=DSM 44701T), isolated from a smear-ripened cheese.</title>
        <authorList>
            <consortium name="US DOE Joint Genome Institute (JGI-PGF)"/>
            <person name="Walter F."/>
            <person name="Albersmeier A."/>
            <person name="Kalinowski J."/>
            <person name="Ruckert C."/>
        </authorList>
    </citation>
    <scope>NUCLEOTIDE SEQUENCE</scope>
    <source>
        <strain evidence="5">JCM 4490</strain>
    </source>
</reference>
<proteinExistence type="inferred from homology"/>
<evidence type="ECO:0000259" key="4">
    <source>
        <dbReference type="Pfam" id="PF00135"/>
    </source>
</evidence>
<reference evidence="5" key="2">
    <citation type="submission" date="2020-09" db="EMBL/GenBank/DDBJ databases">
        <authorList>
            <person name="Sun Q."/>
            <person name="Ohkuma M."/>
        </authorList>
    </citation>
    <scope>NUCLEOTIDE SEQUENCE</scope>
    <source>
        <strain evidence="5">JCM 4490</strain>
    </source>
</reference>
<comment type="caution">
    <text evidence="5">The sequence shown here is derived from an EMBL/GenBank/DDBJ whole genome shotgun (WGS) entry which is preliminary data.</text>
</comment>
<keyword evidence="2 3" id="KW-0378">Hydrolase</keyword>
<sequence>MTTSEFHAPSTETPVVRTASGAVRGLREGDLSVFRGVPFAEPPVGAARFQAPRRVRPWDGTREAFAFGPPPPQESGALGRAARPTGPLGDDWLTLNVWTPDPDPSSARPVMVWIHGGSYRRGHGGMPGYDAQHIARDGDVVVVTFNYRLGMEGFVLWEGAPANRGLLDQVAALEWVRENIAAFGGDPDRVTVFGESAGAGSLASLLAMPRARGLFRRAVAQSVTGTYYSADLARDMATALAAEAGRKPAAADVAAVDPRELPEAGRSLSARMLQYLDRWGQAAPTATPFSPVVDGDVLPTTPWPALASGAARDVDLLVGHNRDEARLFLYIAGVLGTVADDRATAMLRLMAPGGEAGERAYREAFPEASPDELFERVHTDRLFAMPTLHLAQAQLAGGGRAHVYELTWPAPGGGGALGACHGLDIPLLFGTFGADLGALLFSDGDPTPEGEYLSARIRRSWTAFAHTGDPGWPEYDTRARPVQVLDAHPRVEPYPEERTRRIWEHHDFEPLPLLT</sequence>
<dbReference type="EC" id="3.1.1.-" evidence="3"/>
<dbReference type="Pfam" id="PF00135">
    <property type="entry name" value="COesterase"/>
    <property type="match status" value="1"/>
</dbReference>
<organism evidence="5 6">
    <name type="scientific">Streptomyces lucensis JCM 4490</name>
    <dbReference type="NCBI Taxonomy" id="1306176"/>
    <lineage>
        <taxon>Bacteria</taxon>
        <taxon>Bacillati</taxon>
        <taxon>Actinomycetota</taxon>
        <taxon>Actinomycetes</taxon>
        <taxon>Kitasatosporales</taxon>
        <taxon>Streptomycetaceae</taxon>
        <taxon>Streptomyces</taxon>
    </lineage>
</organism>
<evidence type="ECO:0000256" key="1">
    <source>
        <dbReference type="ARBA" id="ARBA00005964"/>
    </source>
</evidence>
<comment type="similarity">
    <text evidence="1 3">Belongs to the type-B carboxylesterase/lipase family.</text>
</comment>